<organism evidence="1 2">
    <name type="scientific">Dactylosporangium darangshiense</name>
    <dbReference type="NCBI Taxonomy" id="579108"/>
    <lineage>
        <taxon>Bacteria</taxon>
        <taxon>Bacillati</taxon>
        <taxon>Actinomycetota</taxon>
        <taxon>Actinomycetes</taxon>
        <taxon>Micromonosporales</taxon>
        <taxon>Micromonosporaceae</taxon>
        <taxon>Dactylosporangium</taxon>
    </lineage>
</organism>
<sequence length="165" mass="17889">MNEIELAFVKPFYRRMAGLGALRWADELWADLTVAGRHVTQTDVSWMLRTGHWRPEVMGAWFSLAVPAESITDDLLPAMAGSRGSLTAGPLAIAATLAAGLDAVSAMTDYLTFILDRADGSQFVVAAAVEHLGSDPAIDPTAAGRRQFRDLYEVAVRLREAFQPA</sequence>
<protein>
    <submittedName>
        <fullName evidence="1">Uncharacterized protein</fullName>
    </submittedName>
</protein>
<evidence type="ECO:0000313" key="2">
    <source>
        <dbReference type="Proteomes" id="UP001500620"/>
    </source>
</evidence>
<evidence type="ECO:0000313" key="1">
    <source>
        <dbReference type="EMBL" id="GAA4261861.1"/>
    </source>
</evidence>
<dbReference type="EMBL" id="BAABAT010000048">
    <property type="protein sequence ID" value="GAA4261861.1"/>
    <property type="molecule type" value="Genomic_DNA"/>
</dbReference>
<comment type="caution">
    <text evidence="1">The sequence shown here is derived from an EMBL/GenBank/DDBJ whole genome shotgun (WGS) entry which is preliminary data.</text>
</comment>
<dbReference type="RefSeq" id="WP_345139014.1">
    <property type="nucleotide sequence ID" value="NZ_BAABAT010000048.1"/>
</dbReference>
<reference evidence="2" key="1">
    <citation type="journal article" date="2019" name="Int. J. Syst. Evol. Microbiol.">
        <title>The Global Catalogue of Microorganisms (GCM) 10K type strain sequencing project: providing services to taxonomists for standard genome sequencing and annotation.</title>
        <authorList>
            <consortium name="The Broad Institute Genomics Platform"/>
            <consortium name="The Broad Institute Genome Sequencing Center for Infectious Disease"/>
            <person name="Wu L."/>
            <person name="Ma J."/>
        </authorList>
    </citation>
    <scope>NUCLEOTIDE SEQUENCE [LARGE SCALE GENOMIC DNA]</scope>
    <source>
        <strain evidence="2">JCM 17441</strain>
    </source>
</reference>
<name>A0ABP8DQQ2_9ACTN</name>
<gene>
    <name evidence="1" type="ORF">GCM10022255_096210</name>
</gene>
<dbReference type="Proteomes" id="UP001500620">
    <property type="component" value="Unassembled WGS sequence"/>
</dbReference>
<accession>A0ABP8DQQ2</accession>
<proteinExistence type="predicted"/>
<keyword evidence="2" id="KW-1185">Reference proteome</keyword>